<dbReference type="Pfam" id="PF00171">
    <property type="entry name" value="Aldedh"/>
    <property type="match status" value="1"/>
</dbReference>
<dbReference type="EMBL" id="JXXN02000029">
    <property type="protein sequence ID" value="THD28981.1"/>
    <property type="molecule type" value="Genomic_DNA"/>
</dbReference>
<feature type="domain" description="Aldehyde dehydrogenase" evidence="7">
    <location>
        <begin position="48"/>
        <end position="510"/>
    </location>
</feature>
<evidence type="ECO:0000256" key="3">
    <source>
        <dbReference type="ARBA" id="ARBA00023002"/>
    </source>
</evidence>
<dbReference type="PANTHER" id="PTHR43866">
    <property type="entry name" value="MALONATE-SEMIALDEHYDE DEHYDROGENASE"/>
    <property type="match status" value="1"/>
</dbReference>
<name>A0A4E0RPM0_FASHE</name>
<reference evidence="8" key="1">
    <citation type="submission" date="2019-03" db="EMBL/GenBank/DDBJ databases">
        <title>Improved annotation for the trematode Fasciola hepatica.</title>
        <authorList>
            <person name="Choi Y.-J."/>
            <person name="Martin J."/>
            <person name="Mitreva M."/>
        </authorList>
    </citation>
    <scope>NUCLEOTIDE SEQUENCE [LARGE SCALE GENOMIC DNA]</scope>
</reference>
<dbReference type="InterPro" id="IPR016160">
    <property type="entry name" value="Ald_DH_CS_CYS"/>
</dbReference>
<proteinExistence type="inferred from homology"/>
<keyword evidence="4" id="KW-0520">NAD</keyword>
<evidence type="ECO:0000256" key="2">
    <source>
        <dbReference type="ARBA" id="ARBA00013048"/>
    </source>
</evidence>
<evidence type="ECO:0000313" key="8">
    <source>
        <dbReference type="EMBL" id="THD28981.1"/>
    </source>
</evidence>
<dbReference type="Gene3D" id="3.40.309.10">
    <property type="entry name" value="Aldehyde Dehydrogenase, Chain A, domain 2"/>
    <property type="match status" value="1"/>
</dbReference>
<dbReference type="InterPro" id="IPR015590">
    <property type="entry name" value="Aldehyde_DH_dom"/>
</dbReference>
<dbReference type="NCBIfam" id="TIGR01722">
    <property type="entry name" value="MMSDH"/>
    <property type="match status" value="1"/>
</dbReference>
<dbReference type="FunFam" id="3.40.605.10:FF:000003">
    <property type="entry name" value="Methylmalonate-semialdehyde dehydrogenase [acylating]"/>
    <property type="match status" value="1"/>
</dbReference>
<evidence type="ECO:0000313" key="9">
    <source>
        <dbReference type="Proteomes" id="UP000230066"/>
    </source>
</evidence>
<dbReference type="Gene3D" id="3.40.605.10">
    <property type="entry name" value="Aldehyde Dehydrogenase, Chain A, domain 1"/>
    <property type="match status" value="1"/>
</dbReference>
<dbReference type="Proteomes" id="UP000230066">
    <property type="component" value="Unassembled WGS sequence"/>
</dbReference>
<evidence type="ECO:0000256" key="4">
    <source>
        <dbReference type="ARBA" id="ARBA00023027"/>
    </source>
</evidence>
<dbReference type="CDD" id="cd07085">
    <property type="entry name" value="ALDH_F6_MMSDH"/>
    <property type="match status" value="1"/>
</dbReference>
<dbReference type="InterPro" id="IPR016162">
    <property type="entry name" value="Ald_DH_N"/>
</dbReference>
<gene>
    <name evidence="8" type="ORF">D915_000168</name>
</gene>
<evidence type="ECO:0000256" key="1">
    <source>
        <dbReference type="ARBA" id="ARBA00009986"/>
    </source>
</evidence>
<dbReference type="EC" id="1.2.1.27" evidence="2"/>
<keyword evidence="9" id="KW-1185">Reference proteome</keyword>
<keyword evidence="3" id="KW-0560">Oxidoreductase</keyword>
<dbReference type="SUPFAM" id="SSF53720">
    <property type="entry name" value="ALDH-like"/>
    <property type="match status" value="1"/>
</dbReference>
<evidence type="ECO:0000256" key="6">
    <source>
        <dbReference type="ARBA" id="ARBA00048821"/>
    </source>
</evidence>
<comment type="catalytic activity">
    <reaction evidence="6">
        <text>3-oxopropanoate + NAD(+) + CoA + H2O = hydrogencarbonate + acetyl-CoA + NADH + H(+)</text>
        <dbReference type="Rhea" id="RHEA:76615"/>
        <dbReference type="ChEBI" id="CHEBI:15377"/>
        <dbReference type="ChEBI" id="CHEBI:15378"/>
        <dbReference type="ChEBI" id="CHEBI:17544"/>
        <dbReference type="ChEBI" id="CHEBI:33190"/>
        <dbReference type="ChEBI" id="CHEBI:57287"/>
        <dbReference type="ChEBI" id="CHEBI:57288"/>
        <dbReference type="ChEBI" id="CHEBI:57540"/>
        <dbReference type="ChEBI" id="CHEBI:57945"/>
        <dbReference type="EC" id="1.2.1.27"/>
    </reaction>
    <physiologicalReaction direction="left-to-right" evidence="6">
        <dbReference type="Rhea" id="RHEA:76616"/>
    </physiologicalReaction>
</comment>
<organism evidence="8 9">
    <name type="scientific">Fasciola hepatica</name>
    <name type="common">Liver fluke</name>
    <dbReference type="NCBI Taxonomy" id="6192"/>
    <lineage>
        <taxon>Eukaryota</taxon>
        <taxon>Metazoa</taxon>
        <taxon>Spiralia</taxon>
        <taxon>Lophotrochozoa</taxon>
        <taxon>Platyhelminthes</taxon>
        <taxon>Trematoda</taxon>
        <taxon>Digenea</taxon>
        <taxon>Plagiorchiida</taxon>
        <taxon>Echinostomata</taxon>
        <taxon>Echinostomatoidea</taxon>
        <taxon>Fasciolidae</taxon>
        <taxon>Fasciola</taxon>
    </lineage>
</organism>
<accession>A0A4E0RPM0</accession>
<dbReference type="AlphaFoldDB" id="A0A4E0RPM0"/>
<dbReference type="InterPro" id="IPR010061">
    <property type="entry name" value="MeMal-semiAld_DH"/>
</dbReference>
<dbReference type="FunFam" id="3.40.309.10:FF:000002">
    <property type="entry name" value="Methylmalonate-semialdehyde dehydrogenase (Acylating)"/>
    <property type="match status" value="1"/>
</dbReference>
<dbReference type="GO" id="GO:0004491">
    <property type="term" value="F:methylmalonate-semialdehyde dehydrogenase (acylating, NAD) activity"/>
    <property type="evidence" value="ECO:0007669"/>
    <property type="project" value="UniProtKB-EC"/>
</dbReference>
<dbReference type="GO" id="GO:0006574">
    <property type="term" value="P:L-valine catabolic process"/>
    <property type="evidence" value="ECO:0007669"/>
    <property type="project" value="TreeGrafter"/>
</dbReference>
<evidence type="ECO:0000256" key="5">
    <source>
        <dbReference type="ARBA" id="ARBA00047644"/>
    </source>
</evidence>
<dbReference type="InterPro" id="IPR016163">
    <property type="entry name" value="Ald_DH_C"/>
</dbReference>
<dbReference type="InterPro" id="IPR016161">
    <property type="entry name" value="Ald_DH/histidinol_DH"/>
</dbReference>
<dbReference type="PANTHER" id="PTHR43866:SF3">
    <property type="entry name" value="METHYLMALONATE-SEMIALDEHYDE DEHYDROGENASE [ACYLATING], MITOCHONDRIAL"/>
    <property type="match status" value="1"/>
</dbReference>
<comment type="catalytic activity">
    <reaction evidence="5">
        <text>2-methyl-3-oxopropanoate + NAD(+) + CoA + H2O = propanoyl-CoA + hydrogencarbonate + NADH + H(+)</text>
        <dbReference type="Rhea" id="RHEA:20804"/>
        <dbReference type="ChEBI" id="CHEBI:15377"/>
        <dbReference type="ChEBI" id="CHEBI:15378"/>
        <dbReference type="ChEBI" id="CHEBI:17544"/>
        <dbReference type="ChEBI" id="CHEBI:57287"/>
        <dbReference type="ChEBI" id="CHEBI:57392"/>
        <dbReference type="ChEBI" id="CHEBI:57540"/>
        <dbReference type="ChEBI" id="CHEBI:57700"/>
        <dbReference type="ChEBI" id="CHEBI:57945"/>
        <dbReference type="EC" id="1.2.1.27"/>
    </reaction>
    <physiologicalReaction direction="left-to-right" evidence="5">
        <dbReference type="Rhea" id="RHEA:20805"/>
    </physiologicalReaction>
</comment>
<evidence type="ECO:0000259" key="7">
    <source>
        <dbReference type="Pfam" id="PF00171"/>
    </source>
</evidence>
<comment type="caution">
    <text evidence="8">The sequence shown here is derived from an EMBL/GenBank/DDBJ whole genome shotgun (WGS) entry which is preliminary data.</text>
</comment>
<dbReference type="PROSITE" id="PS00070">
    <property type="entry name" value="ALDEHYDE_DEHYDR_CYS"/>
    <property type="match status" value="1"/>
</dbReference>
<sequence>MHTVVRTFLSQQLRAKLWCLRHIKLAQTPICSMSTVTVQLFINGEFEESKTNDYIPVHNPATNKVIGRVPKTTAAEMERAVESAQNAFHLWSQSTLLSRQQIMFRLQQLIKDHTDELARAITTEQGKTLMDARGDVLRGLQVVEHCCSAPSLLLGEKLPNISRDMDLYNFRIPLGVTAGITPFNFPVMIPLWMFPMAIVCGNTMILKPSERDPSAVMLLMRLAQAAGVPPGVVNVIHGAHESVQFLCSHPSVRAVSFVGSDQAGRCIYETATMNGKRVQCNMGAKNHGVILPDANREITLTQLVGAAFGAAGQRCMALSTAVFVGETKSWLNELVERATRLKVSAGVEPDVDVGPVISSEAKQRIHDLIESAVREGAKILLDGRGIRVPGYEGGNFVGPTILTDVQPHMQCYREEIFGPVLLCLEAGGLDDAVSLINKNPYGNGTVIFTRSGVAARKFIHSVDVGQIGINVPIPAPLPMFSFTGSRGSFLGDLNFYGKSGFHFYTQLKTVTQHWPSEDVVSNSGSNISATSMPVMQ</sequence>
<comment type="similarity">
    <text evidence="1">Belongs to the aldehyde dehydrogenase family.</text>
</comment>
<protein>
    <recommendedName>
        <fullName evidence="2">methylmalonate-semialdehyde dehydrogenase (CoA acylating)</fullName>
        <ecNumber evidence="2">1.2.1.27</ecNumber>
    </recommendedName>
</protein>
<dbReference type="GO" id="GO:0006210">
    <property type="term" value="P:thymine catabolic process"/>
    <property type="evidence" value="ECO:0007669"/>
    <property type="project" value="TreeGrafter"/>
</dbReference>
<dbReference type="GO" id="GO:0005739">
    <property type="term" value="C:mitochondrion"/>
    <property type="evidence" value="ECO:0007669"/>
    <property type="project" value="TreeGrafter"/>
</dbReference>